<dbReference type="GO" id="GO:0004360">
    <property type="term" value="F:glutamine-fructose-6-phosphate transaminase (isomerizing) activity"/>
    <property type="evidence" value="ECO:0007669"/>
    <property type="project" value="UniProtKB-UniRule"/>
</dbReference>
<proteinExistence type="inferred from homology"/>
<dbReference type="GO" id="GO:0006002">
    <property type="term" value="P:fructose 6-phosphate metabolic process"/>
    <property type="evidence" value="ECO:0007669"/>
    <property type="project" value="TreeGrafter"/>
</dbReference>
<organism evidence="13 14">
    <name type="scientific">Nocardioides jishulii</name>
    <dbReference type="NCBI Taxonomy" id="2575440"/>
    <lineage>
        <taxon>Bacteria</taxon>
        <taxon>Bacillati</taxon>
        <taxon>Actinomycetota</taxon>
        <taxon>Actinomycetes</taxon>
        <taxon>Propionibacteriales</taxon>
        <taxon>Nocardioidaceae</taxon>
        <taxon>Nocardioides</taxon>
    </lineage>
</organism>
<gene>
    <name evidence="10 13" type="primary">glmS</name>
    <name evidence="13" type="ORF">FC770_06360</name>
</gene>
<dbReference type="GO" id="GO:0005829">
    <property type="term" value="C:cytosol"/>
    <property type="evidence" value="ECO:0007669"/>
    <property type="project" value="TreeGrafter"/>
</dbReference>
<evidence type="ECO:0000313" key="14">
    <source>
        <dbReference type="Proteomes" id="UP000307808"/>
    </source>
</evidence>
<dbReference type="Pfam" id="PF13522">
    <property type="entry name" value="GATase_6"/>
    <property type="match status" value="1"/>
</dbReference>
<dbReference type="OrthoDB" id="9761808at2"/>
<name>A0A4U2YUU5_9ACTN</name>
<dbReference type="EC" id="2.6.1.16" evidence="3 10"/>
<dbReference type="Gene3D" id="3.60.20.10">
    <property type="entry name" value="Glutamine Phosphoribosylpyrophosphate, subunit 1, domain 1"/>
    <property type="match status" value="1"/>
</dbReference>
<dbReference type="NCBIfam" id="TIGR01135">
    <property type="entry name" value="glmS"/>
    <property type="match status" value="1"/>
</dbReference>
<dbReference type="InterPro" id="IPR046348">
    <property type="entry name" value="SIS_dom_sf"/>
</dbReference>
<dbReference type="InterPro" id="IPR035490">
    <property type="entry name" value="GlmS/FrlB_SIS"/>
</dbReference>
<keyword evidence="6 10" id="KW-0032">Aminotransferase</keyword>
<keyword evidence="7 10" id="KW-0808">Transferase</keyword>
<dbReference type="FunFam" id="3.60.20.10:FF:000006">
    <property type="entry name" value="Glutamine--fructose-6-phosphate aminotransferase [isomerizing]"/>
    <property type="match status" value="1"/>
</dbReference>
<dbReference type="CDD" id="cd00714">
    <property type="entry name" value="GFAT"/>
    <property type="match status" value="1"/>
</dbReference>
<feature type="active site" description="Nucleophile; for GATase activity" evidence="10">
    <location>
        <position position="2"/>
    </location>
</feature>
<comment type="function">
    <text evidence="10">Catalyzes the first step in hexosamine metabolism, converting fructose-6P into glucosamine-6P using glutamine as a nitrogen source.</text>
</comment>
<evidence type="ECO:0000259" key="12">
    <source>
        <dbReference type="PROSITE" id="PS51464"/>
    </source>
</evidence>
<comment type="caution">
    <text evidence="13">The sequence shown here is derived from an EMBL/GenBank/DDBJ whole genome shotgun (WGS) entry which is preliminary data.</text>
</comment>
<keyword evidence="14" id="KW-1185">Reference proteome</keyword>
<protein>
    <recommendedName>
        <fullName evidence="4 10">Glutamine--fructose-6-phosphate aminotransferase [isomerizing]</fullName>
        <ecNumber evidence="3 10">2.6.1.16</ecNumber>
    </recommendedName>
    <alternativeName>
        <fullName evidence="10">D-fructose-6-phosphate amidotransferase</fullName>
    </alternativeName>
    <alternativeName>
        <fullName evidence="10">GFAT</fullName>
    </alternativeName>
    <alternativeName>
        <fullName evidence="10">Glucosamine-6-phosphate synthase</fullName>
    </alternativeName>
    <alternativeName>
        <fullName evidence="10">Hexosephosphate aminotransferase</fullName>
    </alternativeName>
    <alternativeName>
        <fullName evidence="10">L-glutamine--D-fructose-6-phosphate amidotransferase</fullName>
    </alternativeName>
</protein>
<evidence type="ECO:0000256" key="4">
    <source>
        <dbReference type="ARBA" id="ARBA00016090"/>
    </source>
</evidence>
<dbReference type="FunFam" id="3.40.50.10490:FF:000001">
    <property type="entry name" value="Glutamine--fructose-6-phosphate aminotransferase [isomerizing]"/>
    <property type="match status" value="1"/>
</dbReference>
<dbReference type="Pfam" id="PF01380">
    <property type="entry name" value="SIS"/>
    <property type="match status" value="2"/>
</dbReference>
<evidence type="ECO:0000256" key="10">
    <source>
        <dbReference type="HAMAP-Rule" id="MF_00164"/>
    </source>
</evidence>
<dbReference type="GO" id="GO:0005975">
    <property type="term" value="P:carbohydrate metabolic process"/>
    <property type="evidence" value="ECO:0007669"/>
    <property type="project" value="UniProtKB-UniRule"/>
</dbReference>
<feature type="domain" description="SIS" evidence="12">
    <location>
        <begin position="460"/>
        <end position="604"/>
    </location>
</feature>
<dbReference type="PANTHER" id="PTHR10937:SF0">
    <property type="entry name" value="GLUTAMINE--FRUCTOSE-6-PHOSPHATE TRANSAMINASE (ISOMERIZING)"/>
    <property type="match status" value="1"/>
</dbReference>
<dbReference type="Proteomes" id="UP000307808">
    <property type="component" value="Unassembled WGS sequence"/>
</dbReference>
<accession>A0A4U2YUU5</accession>
<dbReference type="GO" id="GO:0006487">
    <property type="term" value="P:protein N-linked glycosylation"/>
    <property type="evidence" value="ECO:0007669"/>
    <property type="project" value="TreeGrafter"/>
</dbReference>
<keyword evidence="5 10" id="KW-0963">Cytoplasm</keyword>
<dbReference type="EMBL" id="SZPY01000001">
    <property type="protein sequence ID" value="TKI64735.1"/>
    <property type="molecule type" value="Genomic_DNA"/>
</dbReference>
<evidence type="ECO:0000256" key="6">
    <source>
        <dbReference type="ARBA" id="ARBA00022576"/>
    </source>
</evidence>
<dbReference type="PROSITE" id="PS51464">
    <property type="entry name" value="SIS"/>
    <property type="match status" value="2"/>
</dbReference>
<evidence type="ECO:0000259" key="11">
    <source>
        <dbReference type="PROSITE" id="PS51278"/>
    </source>
</evidence>
<dbReference type="HAMAP" id="MF_00164">
    <property type="entry name" value="GlmS"/>
    <property type="match status" value="1"/>
</dbReference>
<dbReference type="AlphaFoldDB" id="A0A4U2YUU5"/>
<evidence type="ECO:0000256" key="5">
    <source>
        <dbReference type="ARBA" id="ARBA00022490"/>
    </source>
</evidence>
<dbReference type="RefSeq" id="WP_137065189.1">
    <property type="nucleotide sequence ID" value="NZ_CP040748.1"/>
</dbReference>
<evidence type="ECO:0000256" key="7">
    <source>
        <dbReference type="ARBA" id="ARBA00022679"/>
    </source>
</evidence>
<keyword evidence="8" id="KW-0677">Repeat</keyword>
<dbReference type="PROSITE" id="PS51278">
    <property type="entry name" value="GATASE_TYPE_2"/>
    <property type="match status" value="1"/>
</dbReference>
<sequence>MCGIVGYVGSKQAQDVVVEGLRRLEYRGYDSAGVALAHEGSIASEKRAGKLANLERAIAEHPLPASTTGIGHTRWATHGAPNDVNAHPHLGAEGRLAVVHNGIIENFAQLRTELEAAGHALKSETDTEVAAHLLELEVVAGHDLTDAMQRVCQRLKGAFTLVALDGKDPSRVVAARRNSPLVVGLGEGENFLGSDVAAFIDHTREALELGQDQIVTITADDVQIIGFDGTPAMGKQYHVDWDITAAEKDGHDWFMRKEIFEQPRAVADSLLGRRNASGLLELDEMRLDDSELRDIDRIIIIAAGTSYYAGMVAKYAIEHWTRVSVEVELASEFRYRDPILTRSTLVVAISQSGETADTLQAIRHARTQRSKVLSICNTNGSTIPRESDGVIYTYAGPEIGVASTKGYVTQLVACYLLALYLAQVKGTFFGDEIHHVMDQLDEIPQHIESVLAEADQIYKIAREHVDATSVLFLGRHAGYPVALEGALKLKELAYIHAEGFAAGEIKHGPIALIEPGLPVFCIVPPRGRDHLHDKMLSGIQEVRTRGARTICLAELDDETIAPYADTLIGLPKVPVLLQPLVAVIPLQLFACELATVMGHDVDQPRNLAKSVTVE</sequence>
<evidence type="ECO:0000256" key="2">
    <source>
        <dbReference type="ARBA" id="ARBA00004496"/>
    </source>
</evidence>
<dbReference type="NCBIfam" id="NF001484">
    <property type="entry name" value="PRK00331.1"/>
    <property type="match status" value="1"/>
</dbReference>
<dbReference type="SUPFAM" id="SSF53697">
    <property type="entry name" value="SIS domain"/>
    <property type="match status" value="1"/>
</dbReference>
<dbReference type="CDD" id="cd05009">
    <property type="entry name" value="SIS_GlmS_GlmD_2"/>
    <property type="match status" value="1"/>
</dbReference>
<dbReference type="InterPro" id="IPR017932">
    <property type="entry name" value="GATase_2_dom"/>
</dbReference>
<dbReference type="InterPro" id="IPR001347">
    <property type="entry name" value="SIS_dom"/>
</dbReference>
<dbReference type="InterPro" id="IPR035466">
    <property type="entry name" value="GlmS/AgaS_SIS"/>
</dbReference>
<evidence type="ECO:0000256" key="9">
    <source>
        <dbReference type="ARBA" id="ARBA00022962"/>
    </source>
</evidence>
<comment type="subunit">
    <text evidence="10">Homodimer.</text>
</comment>
<dbReference type="SUPFAM" id="SSF56235">
    <property type="entry name" value="N-terminal nucleophile aminohydrolases (Ntn hydrolases)"/>
    <property type="match status" value="1"/>
</dbReference>
<feature type="active site" description="For Fru-6P isomerization activity" evidence="10">
    <location>
        <position position="609"/>
    </location>
</feature>
<evidence type="ECO:0000256" key="3">
    <source>
        <dbReference type="ARBA" id="ARBA00012916"/>
    </source>
</evidence>
<dbReference type="GO" id="GO:0097367">
    <property type="term" value="F:carbohydrate derivative binding"/>
    <property type="evidence" value="ECO:0007669"/>
    <property type="project" value="InterPro"/>
</dbReference>
<keyword evidence="9" id="KW-0315">Glutamine amidotransferase</keyword>
<evidence type="ECO:0000313" key="13">
    <source>
        <dbReference type="EMBL" id="TKI64735.1"/>
    </source>
</evidence>
<feature type="initiator methionine" description="Removed" evidence="10">
    <location>
        <position position="1"/>
    </location>
</feature>
<feature type="domain" description="Glutamine amidotransferase type-2" evidence="11">
    <location>
        <begin position="2"/>
        <end position="220"/>
    </location>
</feature>
<dbReference type="InterPro" id="IPR047084">
    <property type="entry name" value="GFAT_N"/>
</dbReference>
<dbReference type="PANTHER" id="PTHR10937">
    <property type="entry name" value="GLUCOSAMINE--FRUCTOSE-6-PHOSPHATE AMINOTRANSFERASE, ISOMERIZING"/>
    <property type="match status" value="1"/>
</dbReference>
<dbReference type="InterPro" id="IPR029055">
    <property type="entry name" value="Ntn_hydrolases_N"/>
</dbReference>
<reference evidence="13 14" key="1">
    <citation type="submission" date="2019-04" db="EMBL/GenBank/DDBJ databases">
        <authorList>
            <person name="Dong K."/>
        </authorList>
    </citation>
    <scope>NUCLEOTIDE SEQUENCE [LARGE SCALE GENOMIC DNA]</scope>
    <source>
        <strain evidence="14">dk3543</strain>
    </source>
</reference>
<dbReference type="Gene3D" id="3.40.50.10490">
    <property type="entry name" value="Glucose-6-phosphate isomerase like protein, domain 1"/>
    <property type="match status" value="2"/>
</dbReference>
<dbReference type="InterPro" id="IPR005855">
    <property type="entry name" value="GFAT"/>
</dbReference>
<comment type="subcellular location">
    <subcellularLocation>
        <location evidence="2 10">Cytoplasm</location>
    </subcellularLocation>
</comment>
<dbReference type="CDD" id="cd05008">
    <property type="entry name" value="SIS_GlmS_GlmD_1"/>
    <property type="match status" value="1"/>
</dbReference>
<feature type="domain" description="SIS" evidence="12">
    <location>
        <begin position="288"/>
        <end position="427"/>
    </location>
</feature>
<evidence type="ECO:0000256" key="8">
    <source>
        <dbReference type="ARBA" id="ARBA00022737"/>
    </source>
</evidence>
<comment type="catalytic activity">
    <reaction evidence="1 10">
        <text>D-fructose 6-phosphate + L-glutamine = D-glucosamine 6-phosphate + L-glutamate</text>
        <dbReference type="Rhea" id="RHEA:13237"/>
        <dbReference type="ChEBI" id="CHEBI:29985"/>
        <dbReference type="ChEBI" id="CHEBI:58359"/>
        <dbReference type="ChEBI" id="CHEBI:58725"/>
        <dbReference type="ChEBI" id="CHEBI:61527"/>
        <dbReference type="EC" id="2.6.1.16"/>
    </reaction>
</comment>
<evidence type="ECO:0000256" key="1">
    <source>
        <dbReference type="ARBA" id="ARBA00001031"/>
    </source>
</evidence>
<dbReference type="GO" id="GO:0006047">
    <property type="term" value="P:UDP-N-acetylglucosamine metabolic process"/>
    <property type="evidence" value="ECO:0007669"/>
    <property type="project" value="TreeGrafter"/>
</dbReference>